<dbReference type="EMBL" id="MAJD01000001">
    <property type="protein sequence ID" value="OBX36679.1"/>
    <property type="molecule type" value="Genomic_DNA"/>
</dbReference>
<dbReference type="AlphaFoldDB" id="A0A1B8P377"/>
<evidence type="ECO:0000256" key="4">
    <source>
        <dbReference type="ARBA" id="ARBA00022475"/>
    </source>
</evidence>
<reference evidence="13 14" key="1">
    <citation type="submission" date="2016-06" db="EMBL/GenBank/DDBJ databases">
        <title>Genome sequence of halotolerant plant growth promoting strain of Halomonas elongata HEK1 isolated from salterns of Rann of Kutch, Gujarat, India.</title>
        <authorList>
            <person name="Gaba S."/>
            <person name="Singh R.N."/>
            <person name="Abrol S."/>
            <person name="Kaushik R."/>
            <person name="Saxena A.K."/>
        </authorList>
    </citation>
    <scope>NUCLEOTIDE SEQUENCE [LARGE SCALE GENOMIC DNA]</scope>
    <source>
        <strain evidence="13 14">HEK1</strain>
    </source>
</reference>
<dbReference type="PANTHER" id="PTHR30614">
    <property type="entry name" value="MEMBRANE COMPONENT OF AMINO ACID ABC TRANSPORTER"/>
    <property type="match status" value="1"/>
</dbReference>
<dbReference type="PANTHER" id="PTHR30614:SF10">
    <property type="entry name" value="ARGININE ABC TRANSPORTER PERMEASE PROTEIN ARTM"/>
    <property type="match status" value="1"/>
</dbReference>
<dbReference type="Proteomes" id="UP000092504">
    <property type="component" value="Unassembled WGS sequence"/>
</dbReference>
<feature type="transmembrane region" description="Helical" evidence="11">
    <location>
        <begin position="78"/>
        <end position="98"/>
    </location>
</feature>
<keyword evidence="9 11" id="KW-0472">Membrane</keyword>
<keyword evidence="3 11" id="KW-0813">Transport</keyword>
<organism evidence="13 14">
    <name type="scientific">Halomonas elongata</name>
    <dbReference type="NCBI Taxonomy" id="2746"/>
    <lineage>
        <taxon>Bacteria</taxon>
        <taxon>Pseudomonadati</taxon>
        <taxon>Pseudomonadota</taxon>
        <taxon>Gammaproteobacteria</taxon>
        <taxon>Oceanospirillales</taxon>
        <taxon>Halomonadaceae</taxon>
        <taxon>Halomonas</taxon>
    </lineage>
</organism>
<dbReference type="InterPro" id="IPR000515">
    <property type="entry name" value="MetI-like"/>
</dbReference>
<comment type="subcellular location">
    <subcellularLocation>
        <location evidence="1">Cell inner membrane</location>
        <topology evidence="1">Multi-pass membrane protein</topology>
    </subcellularLocation>
    <subcellularLocation>
        <location evidence="11">Cell membrane</location>
        <topology evidence="11">Multi-pass membrane protein</topology>
    </subcellularLocation>
</comment>
<evidence type="ECO:0000256" key="5">
    <source>
        <dbReference type="ARBA" id="ARBA00022519"/>
    </source>
</evidence>
<dbReference type="CDD" id="cd06261">
    <property type="entry name" value="TM_PBP2"/>
    <property type="match status" value="1"/>
</dbReference>
<evidence type="ECO:0000259" key="12">
    <source>
        <dbReference type="PROSITE" id="PS50928"/>
    </source>
</evidence>
<feature type="domain" description="ABC transmembrane type-1" evidence="12">
    <location>
        <begin position="44"/>
        <end position="245"/>
    </location>
</feature>
<evidence type="ECO:0000256" key="3">
    <source>
        <dbReference type="ARBA" id="ARBA00022448"/>
    </source>
</evidence>
<evidence type="ECO:0000256" key="8">
    <source>
        <dbReference type="ARBA" id="ARBA00022989"/>
    </source>
</evidence>
<evidence type="ECO:0000313" key="14">
    <source>
        <dbReference type="Proteomes" id="UP000092504"/>
    </source>
</evidence>
<evidence type="ECO:0000256" key="2">
    <source>
        <dbReference type="ARBA" id="ARBA00010072"/>
    </source>
</evidence>
<feature type="transmembrane region" description="Helical" evidence="11">
    <location>
        <begin position="12"/>
        <end position="30"/>
    </location>
</feature>
<dbReference type="NCBIfam" id="TIGR01726">
    <property type="entry name" value="HEQRo_perm_3TM"/>
    <property type="match status" value="1"/>
</dbReference>
<dbReference type="PATRIC" id="fig|2746.7.peg.1056"/>
<comment type="caution">
    <text evidence="13">The sequence shown here is derived from an EMBL/GenBank/DDBJ whole genome shotgun (WGS) entry which is preliminary data.</text>
</comment>
<evidence type="ECO:0000256" key="1">
    <source>
        <dbReference type="ARBA" id="ARBA00004429"/>
    </source>
</evidence>
<dbReference type="PROSITE" id="PS50928">
    <property type="entry name" value="ABC_TM1"/>
    <property type="match status" value="1"/>
</dbReference>
<keyword evidence="4" id="KW-1003">Cell membrane</keyword>
<dbReference type="Pfam" id="PF00528">
    <property type="entry name" value="BPD_transp_1"/>
    <property type="match status" value="1"/>
</dbReference>
<evidence type="ECO:0000313" key="13">
    <source>
        <dbReference type="EMBL" id="OBX36679.1"/>
    </source>
</evidence>
<protein>
    <recommendedName>
        <fullName evidence="10">Arginine ABC transporter permease protein ArtM</fullName>
    </recommendedName>
</protein>
<evidence type="ECO:0000256" key="10">
    <source>
        <dbReference type="ARBA" id="ARBA00040319"/>
    </source>
</evidence>
<accession>A0A1B8P377</accession>
<dbReference type="InterPro" id="IPR035906">
    <property type="entry name" value="MetI-like_sf"/>
</dbReference>
<proteinExistence type="inferred from homology"/>
<evidence type="ECO:0000256" key="7">
    <source>
        <dbReference type="ARBA" id="ARBA00022970"/>
    </source>
</evidence>
<gene>
    <name evidence="13" type="primary">occM_2</name>
    <name evidence="13" type="ORF">A8U91_01022</name>
</gene>
<feature type="transmembrane region" description="Helical" evidence="11">
    <location>
        <begin position="118"/>
        <end position="140"/>
    </location>
</feature>
<dbReference type="InterPro" id="IPR043429">
    <property type="entry name" value="ArtM/GltK/GlnP/TcyL/YhdX-like"/>
</dbReference>
<name>A0A1B8P377_HALEL</name>
<comment type="similarity">
    <text evidence="2">Belongs to the binding-protein-dependent transport system permease family. HisMQ subfamily.</text>
</comment>
<keyword evidence="7" id="KW-0029">Amino-acid transport</keyword>
<feature type="transmembrane region" description="Helical" evidence="11">
    <location>
        <begin position="227"/>
        <end position="248"/>
    </location>
</feature>
<dbReference type="InterPro" id="IPR010065">
    <property type="entry name" value="AA_ABC_transptr_permease_3TM"/>
</dbReference>
<dbReference type="SUPFAM" id="SSF161098">
    <property type="entry name" value="MetI-like"/>
    <property type="match status" value="1"/>
</dbReference>
<keyword evidence="6 11" id="KW-0812">Transmembrane</keyword>
<dbReference type="GO" id="GO:0043190">
    <property type="term" value="C:ATP-binding cassette (ABC) transporter complex"/>
    <property type="evidence" value="ECO:0007669"/>
    <property type="project" value="InterPro"/>
</dbReference>
<dbReference type="GO" id="GO:0022857">
    <property type="term" value="F:transmembrane transporter activity"/>
    <property type="evidence" value="ECO:0007669"/>
    <property type="project" value="InterPro"/>
</dbReference>
<keyword evidence="5" id="KW-0997">Cell inner membrane</keyword>
<evidence type="ECO:0000256" key="9">
    <source>
        <dbReference type="ARBA" id="ARBA00023136"/>
    </source>
</evidence>
<dbReference type="GO" id="GO:0006865">
    <property type="term" value="P:amino acid transport"/>
    <property type="evidence" value="ECO:0007669"/>
    <property type="project" value="UniProtKB-KW"/>
</dbReference>
<keyword evidence="8 11" id="KW-1133">Transmembrane helix</keyword>
<sequence>MLESRLPPHRLGLIAVAVLIVTLMALQMRWDWLLDYRDAILGGLWLTLVLLVTTSVAGFLLAIPLGLVQVTGPRPLAWLARGFCTLIRGTPLLLQIWLLYYGLGSLFPYLPGVRGSWLWPYLTEAWPYAFVALTLSFAGYEGEVMRGGFAGVPKGELEAARSLGMHPLTILRRIWLPRAVQRVLPTLNGELIIQLKATPLVATIAAVDTYAVFGRIRQETYMVYEPLLLMALIYLILAGLITLAFGTLERAWSRRSTGD</sequence>
<feature type="transmembrane region" description="Helical" evidence="11">
    <location>
        <begin position="42"/>
        <end position="66"/>
    </location>
</feature>
<evidence type="ECO:0000256" key="11">
    <source>
        <dbReference type="RuleBase" id="RU363032"/>
    </source>
</evidence>
<evidence type="ECO:0000256" key="6">
    <source>
        <dbReference type="ARBA" id="ARBA00022692"/>
    </source>
</evidence>
<dbReference type="Gene3D" id="1.10.3720.10">
    <property type="entry name" value="MetI-like"/>
    <property type="match status" value="1"/>
</dbReference>